<dbReference type="InterPro" id="IPR027417">
    <property type="entry name" value="P-loop_NTPase"/>
</dbReference>
<evidence type="ECO:0008006" key="4">
    <source>
        <dbReference type="Google" id="ProtNLM"/>
    </source>
</evidence>
<name>A0A6A5T5Q8_9PLEO</name>
<dbReference type="SUPFAM" id="SSF52540">
    <property type="entry name" value="P-loop containing nucleoside triphosphate hydrolases"/>
    <property type="match status" value="1"/>
</dbReference>
<reference evidence="2" key="1">
    <citation type="journal article" date="2020" name="Stud. Mycol.">
        <title>101 Dothideomycetes genomes: a test case for predicting lifestyles and emergence of pathogens.</title>
        <authorList>
            <person name="Haridas S."/>
            <person name="Albert R."/>
            <person name="Binder M."/>
            <person name="Bloem J."/>
            <person name="Labutti K."/>
            <person name="Salamov A."/>
            <person name="Andreopoulos B."/>
            <person name="Baker S."/>
            <person name="Barry K."/>
            <person name="Bills G."/>
            <person name="Bluhm B."/>
            <person name="Cannon C."/>
            <person name="Castanera R."/>
            <person name="Culley D."/>
            <person name="Daum C."/>
            <person name="Ezra D."/>
            <person name="Gonzalez J."/>
            <person name="Henrissat B."/>
            <person name="Kuo A."/>
            <person name="Liang C."/>
            <person name="Lipzen A."/>
            <person name="Lutzoni F."/>
            <person name="Magnuson J."/>
            <person name="Mondo S."/>
            <person name="Nolan M."/>
            <person name="Ohm R."/>
            <person name="Pangilinan J."/>
            <person name="Park H.-J."/>
            <person name="Ramirez L."/>
            <person name="Alfaro M."/>
            <person name="Sun H."/>
            <person name="Tritt A."/>
            <person name="Yoshinaga Y."/>
            <person name="Zwiers L.-H."/>
            <person name="Turgeon B."/>
            <person name="Goodwin S."/>
            <person name="Spatafora J."/>
            <person name="Crous P."/>
            <person name="Grigoriev I."/>
        </authorList>
    </citation>
    <scope>NUCLEOTIDE SEQUENCE</scope>
    <source>
        <strain evidence="2">CBS 161.51</strain>
    </source>
</reference>
<dbReference type="EMBL" id="ML975998">
    <property type="protein sequence ID" value="KAF1947498.1"/>
    <property type="molecule type" value="Genomic_DNA"/>
</dbReference>
<dbReference type="PANTHER" id="PTHR48419">
    <property type="entry name" value="SULFOTRANSFERASE DOMAIN-CONTAINING PROTEIN"/>
    <property type="match status" value="1"/>
</dbReference>
<dbReference type="AlphaFoldDB" id="A0A6A5T5Q8"/>
<evidence type="ECO:0000256" key="1">
    <source>
        <dbReference type="SAM" id="MobiDB-lite"/>
    </source>
</evidence>
<dbReference type="Gene3D" id="3.40.50.300">
    <property type="entry name" value="P-loop containing nucleotide triphosphate hydrolases"/>
    <property type="match status" value="1"/>
</dbReference>
<evidence type="ECO:0000313" key="3">
    <source>
        <dbReference type="Proteomes" id="UP000800038"/>
    </source>
</evidence>
<organism evidence="2 3">
    <name type="scientific">Clathrospora elynae</name>
    <dbReference type="NCBI Taxonomy" id="706981"/>
    <lineage>
        <taxon>Eukaryota</taxon>
        <taxon>Fungi</taxon>
        <taxon>Dikarya</taxon>
        <taxon>Ascomycota</taxon>
        <taxon>Pezizomycotina</taxon>
        <taxon>Dothideomycetes</taxon>
        <taxon>Pleosporomycetidae</taxon>
        <taxon>Pleosporales</taxon>
        <taxon>Diademaceae</taxon>
        <taxon>Clathrospora</taxon>
    </lineage>
</organism>
<feature type="region of interest" description="Disordered" evidence="1">
    <location>
        <begin position="122"/>
        <end position="144"/>
    </location>
</feature>
<sequence>MTSKPIFVATHPRACSTAFERVFMTRHETLQCVHEPFGDAYYFGPERLAERYENDAEARKASGYAESTYRTIFDRIARENSEGKRAFIKDMAQYWIPPNGKPATVAPSLANYKRGVGTDTTALSPVQTRTDSNKPLYPYDTKGEPNNPTVIPADLLATYHFTFLIRHPKFSIPSYYRCTVPPLDELTGFYNFRPDEAGYDELRRLFEYLRSEGQIGSKSAGKTDADHANGVNGHSGGVEICVIDADDLLDNPSGIVEAFCKTTGIEWDPKMLIWDTEKDQELAKAAFEKWKGFHEDALDSDRLRARTHKKTPKTDEQLFAEWTDKFGEEGAKVIRDTVAANVEHYEYLKQFAIKV</sequence>
<protein>
    <recommendedName>
        <fullName evidence="4">P-loop containing nucleoside triphosphate hydrolase protein</fullName>
    </recommendedName>
</protein>
<dbReference type="Proteomes" id="UP000800038">
    <property type="component" value="Unassembled WGS sequence"/>
</dbReference>
<evidence type="ECO:0000313" key="2">
    <source>
        <dbReference type="EMBL" id="KAF1947498.1"/>
    </source>
</evidence>
<proteinExistence type="predicted"/>
<keyword evidence="3" id="KW-1185">Reference proteome</keyword>
<accession>A0A6A5T5Q8</accession>
<gene>
    <name evidence="2" type="ORF">EJ02DRAFT_449674</name>
</gene>
<dbReference type="OrthoDB" id="2405944at2759"/>
<dbReference type="InterPro" id="IPR053226">
    <property type="entry name" value="Pyrrolopyrazine_biosynth_F"/>
</dbReference>
<dbReference type="PANTHER" id="PTHR48419:SF1">
    <property type="entry name" value="SULFOTRANSFERASE DOMAIN-CONTAINING PROTEIN"/>
    <property type="match status" value="1"/>
</dbReference>